<dbReference type="SUPFAM" id="SSF52172">
    <property type="entry name" value="CheY-like"/>
    <property type="match status" value="1"/>
</dbReference>
<sequence>MTRILVVDDEPQILRTLRINLRARDYEVDTAADGASALRAAAGTLPDLVVLDLGLPDMDGVDVIRGLRGRTAAPIIVLSGRAGSADKVAALDAGADDYVTKPFGVEELLARIRAATRRVTTTPARPPTVRIGRYAVNIADRLIHGDDGATVRLTPTEWHLLEILAESPGKLVSQRRLLDQVWGPTYLKETHYLRQFMAQLRRKLEDDPAHPQHLLTEPGMGYRLHLGSTLAR</sequence>
<name>A0ABU0ZBM7_9ACTN</name>
<dbReference type="PROSITE" id="PS51755">
    <property type="entry name" value="OMPR_PHOB"/>
    <property type="match status" value="1"/>
</dbReference>
<dbReference type="PANTHER" id="PTHR48111:SF50">
    <property type="entry name" value="KDP OPERON TRANSCRIPTIONAL REGULATORY PROTEIN KDPE"/>
    <property type="match status" value="1"/>
</dbReference>
<gene>
    <name evidence="6" type="ORF">RB614_07610</name>
</gene>
<evidence type="ECO:0000259" key="5">
    <source>
        <dbReference type="PROSITE" id="PS51755"/>
    </source>
</evidence>
<feature type="domain" description="OmpR/PhoB-type" evidence="5">
    <location>
        <begin position="126"/>
        <end position="226"/>
    </location>
</feature>
<evidence type="ECO:0000256" key="1">
    <source>
        <dbReference type="ARBA" id="ARBA00023125"/>
    </source>
</evidence>
<accession>A0ABU0ZBM7</accession>
<dbReference type="Pfam" id="PF00072">
    <property type="entry name" value="Response_reg"/>
    <property type="match status" value="1"/>
</dbReference>
<keyword evidence="1 3" id="KW-0238">DNA-binding</keyword>
<feature type="domain" description="Response regulatory" evidence="4">
    <location>
        <begin position="3"/>
        <end position="116"/>
    </location>
</feature>
<comment type="caution">
    <text evidence="6">The sequence shown here is derived from an EMBL/GenBank/DDBJ whole genome shotgun (WGS) entry which is preliminary data.</text>
</comment>
<evidence type="ECO:0000256" key="2">
    <source>
        <dbReference type="PROSITE-ProRule" id="PRU00169"/>
    </source>
</evidence>
<dbReference type="Gene3D" id="3.40.50.2300">
    <property type="match status" value="1"/>
</dbReference>
<keyword evidence="2" id="KW-0597">Phosphoprotein</keyword>
<dbReference type="Gene3D" id="1.10.10.10">
    <property type="entry name" value="Winged helix-like DNA-binding domain superfamily/Winged helix DNA-binding domain"/>
    <property type="match status" value="1"/>
</dbReference>
<dbReference type="InterPro" id="IPR039420">
    <property type="entry name" value="WalR-like"/>
</dbReference>
<evidence type="ECO:0000313" key="6">
    <source>
        <dbReference type="EMBL" id="MDQ7904388.1"/>
    </source>
</evidence>
<dbReference type="RefSeq" id="WP_308711663.1">
    <property type="nucleotide sequence ID" value="NZ_JAVHUY010000006.1"/>
</dbReference>
<dbReference type="SMART" id="SM00862">
    <property type="entry name" value="Trans_reg_C"/>
    <property type="match status" value="1"/>
</dbReference>
<dbReference type="CDD" id="cd17620">
    <property type="entry name" value="REC_OmpR_KdpE-like"/>
    <property type="match status" value="1"/>
</dbReference>
<evidence type="ECO:0000259" key="4">
    <source>
        <dbReference type="PROSITE" id="PS50110"/>
    </source>
</evidence>
<reference evidence="6 7" key="1">
    <citation type="submission" date="2023-08" db="EMBL/GenBank/DDBJ databases">
        <title>Phytohabitans sansha sp. nov., isolated from marine sediment.</title>
        <authorList>
            <person name="Zhao Y."/>
            <person name="Yi K."/>
        </authorList>
    </citation>
    <scope>NUCLEOTIDE SEQUENCE [LARGE SCALE GENOMIC DNA]</scope>
    <source>
        <strain evidence="6 7">ZYX-F-186</strain>
    </source>
</reference>
<evidence type="ECO:0000256" key="3">
    <source>
        <dbReference type="PROSITE-ProRule" id="PRU01091"/>
    </source>
</evidence>
<dbReference type="Pfam" id="PF00486">
    <property type="entry name" value="Trans_reg_C"/>
    <property type="match status" value="1"/>
</dbReference>
<keyword evidence="7" id="KW-1185">Reference proteome</keyword>
<dbReference type="Gene3D" id="6.10.250.690">
    <property type="match status" value="1"/>
</dbReference>
<feature type="modified residue" description="4-aspartylphosphate" evidence="2">
    <location>
        <position position="52"/>
    </location>
</feature>
<protein>
    <submittedName>
        <fullName evidence="6">Response regulator</fullName>
    </submittedName>
</protein>
<dbReference type="PANTHER" id="PTHR48111">
    <property type="entry name" value="REGULATOR OF RPOS"/>
    <property type="match status" value="1"/>
</dbReference>
<proteinExistence type="predicted"/>
<organism evidence="6 7">
    <name type="scientific">Phytohabitans maris</name>
    <dbReference type="NCBI Taxonomy" id="3071409"/>
    <lineage>
        <taxon>Bacteria</taxon>
        <taxon>Bacillati</taxon>
        <taxon>Actinomycetota</taxon>
        <taxon>Actinomycetes</taxon>
        <taxon>Micromonosporales</taxon>
        <taxon>Micromonosporaceae</taxon>
    </lineage>
</organism>
<dbReference type="EMBL" id="JAVHUY010000006">
    <property type="protein sequence ID" value="MDQ7904388.1"/>
    <property type="molecule type" value="Genomic_DNA"/>
</dbReference>
<dbReference type="PROSITE" id="PS50110">
    <property type="entry name" value="RESPONSE_REGULATORY"/>
    <property type="match status" value="1"/>
</dbReference>
<dbReference type="SUPFAM" id="SSF46894">
    <property type="entry name" value="C-terminal effector domain of the bipartite response regulators"/>
    <property type="match status" value="1"/>
</dbReference>
<dbReference type="InterPro" id="IPR036388">
    <property type="entry name" value="WH-like_DNA-bd_sf"/>
</dbReference>
<dbReference type="InterPro" id="IPR001867">
    <property type="entry name" value="OmpR/PhoB-type_DNA-bd"/>
</dbReference>
<dbReference type="CDD" id="cd00383">
    <property type="entry name" value="trans_reg_C"/>
    <property type="match status" value="1"/>
</dbReference>
<evidence type="ECO:0000313" key="7">
    <source>
        <dbReference type="Proteomes" id="UP001230908"/>
    </source>
</evidence>
<dbReference type="SMART" id="SM00448">
    <property type="entry name" value="REC"/>
    <property type="match status" value="1"/>
</dbReference>
<feature type="DNA-binding region" description="OmpR/PhoB-type" evidence="3">
    <location>
        <begin position="126"/>
        <end position="226"/>
    </location>
</feature>
<dbReference type="InterPro" id="IPR016032">
    <property type="entry name" value="Sig_transdc_resp-reg_C-effctor"/>
</dbReference>
<dbReference type="InterPro" id="IPR001789">
    <property type="entry name" value="Sig_transdc_resp-reg_receiver"/>
</dbReference>
<dbReference type="InterPro" id="IPR011006">
    <property type="entry name" value="CheY-like_superfamily"/>
</dbReference>
<dbReference type="Proteomes" id="UP001230908">
    <property type="component" value="Unassembled WGS sequence"/>
</dbReference>